<feature type="transmembrane region" description="Helical" evidence="2">
    <location>
        <begin position="21"/>
        <end position="51"/>
    </location>
</feature>
<keyword evidence="2" id="KW-0812">Transmembrane</keyword>
<sequence>MLLPFASANSLEPRGLFLYTTMLLALGMLTFLPLNLLLAVVALFFAVGYYWQGSQFTDFSWPLAFLEEFRARILSLLAGDIGYFPEDLATVLFLILLLLLSLLLMRYRRWGLATTIAIGYLVMLAIFNQSNHPIAICLILGGMLGFWQSDQPLSKRAVSLYLLLATLLIGGSVLLPRSPLQNTILDTTQDWRDELNQQGVYDAIQHYGNQAPARTGFGEDDSTLGGPLLDNQDVVFRATVSKQSYWRVETKETYTGTGWETNERRNAPSLNEAAASGLTLENVASSLTGPIENVTIIPEQPLNYVPIPYGNVTLSDPQGLRGRYLQESNRIILRNNVQPIELDWQPLTLPAHFEVGEPGSSSIYTQLPENFSFRVQELAEEITADADSTMEKIEAIIHYLRITGGLRYSKTDTPFLPEGRDYVEFFLFDSKVGYCDNFSTAMVTMLRSLGIPARWAKGFSDGTVGGRENNRLNITVTNANAHSWPEVYLESYGWIPFEPTPTFTGAVREEQAETTETAAAPVASSETTASTTTETTVSSSQVSTEETTTEEQPQYWWLLVIPVILLFHRLILTGLLMGLIQLLSFSQGYRLLLWWIERRYPRKPGETLSAYAQRLQAPFSMLFTKATQEYTESLYRGNAAGDKTLLLQLAKQVLKKQPSKSN</sequence>
<proteinExistence type="predicted"/>
<organism evidence="4 5">
    <name type="scientific">Enterococcus canis</name>
    <dbReference type="NCBI Taxonomy" id="214095"/>
    <lineage>
        <taxon>Bacteria</taxon>
        <taxon>Bacillati</taxon>
        <taxon>Bacillota</taxon>
        <taxon>Bacilli</taxon>
        <taxon>Lactobacillales</taxon>
        <taxon>Enterococcaceae</taxon>
        <taxon>Enterococcus</taxon>
    </lineage>
</organism>
<dbReference type="EMBL" id="JXKH01000001">
    <property type="protein sequence ID" value="OJG19844.1"/>
    <property type="molecule type" value="Genomic_DNA"/>
</dbReference>
<evidence type="ECO:0000259" key="3">
    <source>
        <dbReference type="SMART" id="SM00460"/>
    </source>
</evidence>
<accession>A0A1L8RJE4</accession>
<evidence type="ECO:0000256" key="1">
    <source>
        <dbReference type="SAM" id="MobiDB-lite"/>
    </source>
</evidence>
<reference evidence="4 5" key="1">
    <citation type="submission" date="2014-12" db="EMBL/GenBank/DDBJ databases">
        <title>Draft genome sequences of 29 type strains of Enterococci.</title>
        <authorList>
            <person name="Zhong Z."/>
            <person name="Sun Z."/>
            <person name="Liu W."/>
            <person name="Zhang W."/>
            <person name="Zhang H."/>
        </authorList>
    </citation>
    <scope>NUCLEOTIDE SEQUENCE [LARGE SCALE GENOMIC DNA]</scope>
    <source>
        <strain evidence="4 5">DSM 17029</strain>
    </source>
</reference>
<dbReference type="PANTHER" id="PTHR42736:SF1">
    <property type="entry name" value="PROTEIN-GLUTAMINE GAMMA-GLUTAMYLTRANSFERASE"/>
    <property type="match status" value="1"/>
</dbReference>
<feature type="domain" description="Transglutaminase-like" evidence="3">
    <location>
        <begin position="427"/>
        <end position="501"/>
    </location>
</feature>
<feature type="compositionally biased region" description="Low complexity" evidence="1">
    <location>
        <begin position="514"/>
        <end position="546"/>
    </location>
</feature>
<feature type="region of interest" description="Disordered" evidence="1">
    <location>
        <begin position="509"/>
        <end position="546"/>
    </location>
</feature>
<dbReference type="InterPro" id="IPR002931">
    <property type="entry name" value="Transglutaminase-like"/>
</dbReference>
<dbReference type="InterPro" id="IPR038765">
    <property type="entry name" value="Papain-like_cys_pep_sf"/>
</dbReference>
<keyword evidence="2" id="KW-0472">Membrane</keyword>
<feature type="transmembrane region" description="Helical" evidence="2">
    <location>
        <begin position="110"/>
        <end position="127"/>
    </location>
</feature>
<comment type="caution">
    <text evidence="4">The sequence shown here is derived from an EMBL/GenBank/DDBJ whole genome shotgun (WGS) entry which is preliminary data.</text>
</comment>
<dbReference type="AlphaFoldDB" id="A0A1L8RJE4"/>
<dbReference type="InterPro" id="IPR052901">
    <property type="entry name" value="Bact_TGase-like"/>
</dbReference>
<dbReference type="SMART" id="SM00460">
    <property type="entry name" value="TGc"/>
    <property type="match status" value="1"/>
</dbReference>
<feature type="transmembrane region" description="Helical" evidence="2">
    <location>
        <begin position="133"/>
        <end position="150"/>
    </location>
</feature>
<dbReference type="Proteomes" id="UP000181884">
    <property type="component" value="Unassembled WGS sequence"/>
</dbReference>
<dbReference type="PANTHER" id="PTHR42736">
    <property type="entry name" value="PROTEIN-GLUTAMINE GAMMA-GLUTAMYLTRANSFERASE"/>
    <property type="match status" value="1"/>
</dbReference>
<dbReference type="SUPFAM" id="SSF54001">
    <property type="entry name" value="Cysteine proteinases"/>
    <property type="match status" value="1"/>
</dbReference>
<name>A0A1L8RJE4_9ENTE</name>
<evidence type="ECO:0000313" key="5">
    <source>
        <dbReference type="Proteomes" id="UP000181884"/>
    </source>
</evidence>
<dbReference type="Pfam" id="PF01841">
    <property type="entry name" value="Transglut_core"/>
    <property type="match status" value="1"/>
</dbReference>
<protein>
    <recommendedName>
        <fullName evidence="3">Transglutaminase-like domain-containing protein</fullName>
    </recommendedName>
</protein>
<evidence type="ECO:0000256" key="2">
    <source>
        <dbReference type="SAM" id="Phobius"/>
    </source>
</evidence>
<gene>
    <name evidence="4" type="ORF">RU97_GL000077</name>
</gene>
<evidence type="ECO:0000313" key="4">
    <source>
        <dbReference type="EMBL" id="OJG19844.1"/>
    </source>
</evidence>
<keyword evidence="5" id="KW-1185">Reference proteome</keyword>
<dbReference type="Gene3D" id="3.10.620.30">
    <property type="match status" value="1"/>
</dbReference>
<dbReference type="STRING" id="214095.RU97_GL000077"/>
<feature type="transmembrane region" description="Helical" evidence="2">
    <location>
        <begin position="157"/>
        <end position="175"/>
    </location>
</feature>
<keyword evidence="2" id="KW-1133">Transmembrane helix</keyword>
<feature type="transmembrane region" description="Helical" evidence="2">
    <location>
        <begin position="88"/>
        <end position="105"/>
    </location>
</feature>